<dbReference type="STRING" id="1157616.A0A1Z5TJL4"/>
<feature type="transmembrane region" description="Helical" evidence="3">
    <location>
        <begin position="225"/>
        <end position="245"/>
    </location>
</feature>
<keyword evidence="5" id="KW-1185">Reference proteome</keyword>
<organism evidence="4 5">
    <name type="scientific">Hortaea werneckii EXF-2000</name>
    <dbReference type="NCBI Taxonomy" id="1157616"/>
    <lineage>
        <taxon>Eukaryota</taxon>
        <taxon>Fungi</taxon>
        <taxon>Dikarya</taxon>
        <taxon>Ascomycota</taxon>
        <taxon>Pezizomycotina</taxon>
        <taxon>Dothideomycetes</taxon>
        <taxon>Dothideomycetidae</taxon>
        <taxon>Mycosphaerellales</taxon>
        <taxon>Teratosphaeriaceae</taxon>
        <taxon>Hortaea</taxon>
    </lineage>
</organism>
<dbReference type="Proteomes" id="UP000194280">
    <property type="component" value="Unassembled WGS sequence"/>
</dbReference>
<dbReference type="EMBL" id="MUNK01000034">
    <property type="protein sequence ID" value="OTA36190.1"/>
    <property type="molecule type" value="Genomic_DNA"/>
</dbReference>
<feature type="region of interest" description="Disordered" evidence="2">
    <location>
        <begin position="1"/>
        <end position="61"/>
    </location>
</feature>
<evidence type="ECO:0000313" key="4">
    <source>
        <dbReference type="EMBL" id="OTA36190.1"/>
    </source>
</evidence>
<proteinExistence type="predicted"/>
<dbReference type="VEuPathDB" id="FungiDB:BTJ68_05405"/>
<keyword evidence="3" id="KW-1133">Transmembrane helix</keyword>
<name>A0A1Z5TJL4_HORWE</name>
<sequence length="294" mass="34062">MTGRDSHTQHRHRHRDRAKDTVQSAIDLKPPISFDQLLRRDRKSPLTSRHESPSQQQRDIEEWQVQQQIQQEREARARVTAQDVEKIKAENEKREQELARSLKEVEDMGMSSTRQLDDTYYAILEKASILRSTVASLQQLADESRRMHQQFKDDSGALETDTRENIDHFNNFEEQEKTINELVARLQSSKDETNKLNERLENARTRIETYEQKQEAHRAKRRKQWHAIGGTLLGVILLVVTVLLLRHRRDVAAQMGVVGQKLAAAGDIVYGAGSNLIEPSPPEDPYLRELFDEL</sequence>
<keyword evidence="3" id="KW-0812">Transmembrane</keyword>
<gene>
    <name evidence="4" type="ORF">BTJ68_05405</name>
</gene>
<evidence type="ECO:0000256" key="3">
    <source>
        <dbReference type="SAM" id="Phobius"/>
    </source>
</evidence>
<keyword evidence="1" id="KW-0175">Coiled coil</keyword>
<accession>A0A1Z5TJL4</accession>
<keyword evidence="3" id="KW-0472">Membrane</keyword>
<evidence type="ECO:0000313" key="5">
    <source>
        <dbReference type="Proteomes" id="UP000194280"/>
    </source>
</evidence>
<dbReference type="OrthoDB" id="5419542at2759"/>
<dbReference type="AlphaFoldDB" id="A0A1Z5TJL4"/>
<dbReference type="InParanoid" id="A0A1Z5TJL4"/>
<feature type="coiled-coil region" evidence="1">
    <location>
        <begin position="172"/>
        <end position="220"/>
    </location>
</feature>
<evidence type="ECO:0000256" key="2">
    <source>
        <dbReference type="SAM" id="MobiDB-lite"/>
    </source>
</evidence>
<evidence type="ECO:0000256" key="1">
    <source>
        <dbReference type="SAM" id="Coils"/>
    </source>
</evidence>
<reference evidence="4 5" key="1">
    <citation type="submission" date="2017-01" db="EMBL/GenBank/DDBJ databases">
        <title>The recent genome duplication of the halophilic yeast Hortaea werneckii: insights from long-read sequencing.</title>
        <authorList>
            <person name="Sinha S."/>
            <person name="Flibotte S."/>
            <person name="Neira M."/>
            <person name="Lenassi M."/>
            <person name="Gostincar C."/>
            <person name="Stajich J.E."/>
            <person name="Nislow C.E."/>
        </authorList>
    </citation>
    <scope>NUCLEOTIDE SEQUENCE [LARGE SCALE GENOMIC DNA]</scope>
    <source>
        <strain evidence="4 5">EXF-2000</strain>
    </source>
</reference>
<comment type="caution">
    <text evidence="4">The sequence shown here is derived from an EMBL/GenBank/DDBJ whole genome shotgun (WGS) entry which is preliminary data.</text>
</comment>
<protein>
    <submittedName>
        <fullName evidence="4">Uncharacterized protein</fullName>
    </submittedName>
</protein>